<reference evidence="1" key="1">
    <citation type="submission" date="2023-06" db="EMBL/GenBank/DDBJ databases">
        <authorList>
            <person name="Jiang Y."/>
            <person name="Liu Q."/>
        </authorList>
    </citation>
    <scope>NUCLEOTIDE SEQUENCE</scope>
    <source>
        <strain evidence="1">CGMCC 1.12090</strain>
    </source>
</reference>
<dbReference type="Proteomes" id="UP001169027">
    <property type="component" value="Unassembled WGS sequence"/>
</dbReference>
<name>A0ABT8S061_9BURK</name>
<evidence type="ECO:0000313" key="2">
    <source>
        <dbReference type="Proteomes" id="UP001169027"/>
    </source>
</evidence>
<protein>
    <submittedName>
        <fullName evidence="1">Uncharacterized protein</fullName>
    </submittedName>
</protein>
<dbReference type="EMBL" id="JAUKVY010000005">
    <property type="protein sequence ID" value="MDO1532315.1"/>
    <property type="molecule type" value="Genomic_DNA"/>
</dbReference>
<comment type="caution">
    <text evidence="1">The sequence shown here is derived from an EMBL/GenBank/DDBJ whole genome shotgun (WGS) entry which is preliminary data.</text>
</comment>
<dbReference type="RefSeq" id="WP_301806777.1">
    <property type="nucleotide sequence ID" value="NZ_JAUJZH010000005.1"/>
</dbReference>
<gene>
    <name evidence="1" type="ORF">Q2T77_08440</name>
</gene>
<accession>A0ABT8S061</accession>
<organism evidence="1 2">
    <name type="scientific">Variovorax ginsengisoli</name>
    <dbReference type="NCBI Taxonomy" id="363844"/>
    <lineage>
        <taxon>Bacteria</taxon>
        <taxon>Pseudomonadati</taxon>
        <taxon>Pseudomonadota</taxon>
        <taxon>Betaproteobacteria</taxon>
        <taxon>Burkholderiales</taxon>
        <taxon>Comamonadaceae</taxon>
        <taxon>Variovorax</taxon>
    </lineage>
</organism>
<evidence type="ECO:0000313" key="1">
    <source>
        <dbReference type="EMBL" id="MDO1532315.1"/>
    </source>
</evidence>
<sequence>MQQTLDTDSSAFADLMDFIATSGRTRNAGFVTENAEQLVSHMWADRARAMVASLTTMATATLPRGNA</sequence>
<proteinExistence type="predicted"/>
<keyword evidence="2" id="KW-1185">Reference proteome</keyword>